<proteinExistence type="predicted"/>
<accession>A0ACA9N293</accession>
<feature type="non-terminal residue" evidence="1">
    <location>
        <position position="94"/>
    </location>
</feature>
<evidence type="ECO:0000313" key="1">
    <source>
        <dbReference type="EMBL" id="CAG8629991.1"/>
    </source>
</evidence>
<reference evidence="1" key="1">
    <citation type="submission" date="2021-06" db="EMBL/GenBank/DDBJ databases">
        <authorList>
            <person name="Kallberg Y."/>
            <person name="Tangrot J."/>
            <person name="Rosling A."/>
        </authorList>
    </citation>
    <scope>NUCLEOTIDE SEQUENCE</scope>
    <source>
        <strain evidence="1">MA461A</strain>
    </source>
</reference>
<evidence type="ECO:0000313" key="2">
    <source>
        <dbReference type="Proteomes" id="UP000789920"/>
    </source>
</evidence>
<comment type="caution">
    <text evidence="1">The sequence shown here is derived from an EMBL/GenBank/DDBJ whole genome shotgun (WGS) entry which is preliminary data.</text>
</comment>
<dbReference type="Proteomes" id="UP000789920">
    <property type="component" value="Unassembled WGS sequence"/>
</dbReference>
<keyword evidence="2" id="KW-1185">Reference proteome</keyword>
<sequence>MRSLLLNIATTDLPINAEIWVVYGDVQPALKERTRKKGTVRRLYLSEYDDSDETTSTVSIPPVSIRMFRVIHQSGTFRLNKLENKTGVQTIYWM</sequence>
<protein>
    <submittedName>
        <fullName evidence="1">31310_t:CDS:1</fullName>
    </submittedName>
</protein>
<organism evidence="1 2">
    <name type="scientific">Racocetra persica</name>
    <dbReference type="NCBI Taxonomy" id="160502"/>
    <lineage>
        <taxon>Eukaryota</taxon>
        <taxon>Fungi</taxon>
        <taxon>Fungi incertae sedis</taxon>
        <taxon>Mucoromycota</taxon>
        <taxon>Glomeromycotina</taxon>
        <taxon>Glomeromycetes</taxon>
        <taxon>Diversisporales</taxon>
        <taxon>Gigasporaceae</taxon>
        <taxon>Racocetra</taxon>
    </lineage>
</organism>
<name>A0ACA9N293_9GLOM</name>
<dbReference type="EMBL" id="CAJVQC010011681">
    <property type="protein sequence ID" value="CAG8629991.1"/>
    <property type="molecule type" value="Genomic_DNA"/>
</dbReference>
<gene>
    <name evidence="1" type="ORF">RPERSI_LOCUS7064</name>
</gene>